<keyword evidence="6" id="KW-0732">Signal</keyword>
<dbReference type="GO" id="GO:0050660">
    <property type="term" value="F:flavin adenine dinucleotide binding"/>
    <property type="evidence" value="ECO:0007669"/>
    <property type="project" value="InterPro"/>
</dbReference>
<dbReference type="InterPro" id="IPR016169">
    <property type="entry name" value="FAD-bd_PCMH_sub2"/>
</dbReference>
<evidence type="ECO:0000259" key="7">
    <source>
        <dbReference type="Pfam" id="PF01565"/>
    </source>
</evidence>
<dbReference type="InterPro" id="IPR050416">
    <property type="entry name" value="FAD-linked_Oxidoreductase"/>
</dbReference>
<dbReference type="InterPro" id="IPR036318">
    <property type="entry name" value="FAD-bd_PCMH-like_sf"/>
</dbReference>
<reference evidence="8 9" key="1">
    <citation type="submission" date="2020-03" db="EMBL/GenBank/DDBJ databases">
        <title>Draft Genome Sequence of Cudoniella acicularis.</title>
        <authorList>
            <person name="Buettner E."/>
            <person name="Kellner H."/>
        </authorList>
    </citation>
    <scope>NUCLEOTIDE SEQUENCE [LARGE SCALE GENOMIC DNA]</scope>
    <source>
        <strain evidence="8 9">DSM 108380</strain>
    </source>
</reference>
<evidence type="ECO:0000313" key="8">
    <source>
        <dbReference type="EMBL" id="KAF4626016.1"/>
    </source>
</evidence>
<comment type="cofactor">
    <cofactor evidence="1">
        <name>FAD</name>
        <dbReference type="ChEBI" id="CHEBI:57692"/>
    </cofactor>
</comment>
<sequence length="390" mass="41837">MRPLIIASVLLQSVNCFGFPWEDVQLTEDDVTGKPDLAFGDASAPTHQYSNASCRTFPGDASWPSPERWSKFNDELEQEHGPRLLGKSTGAGSLSIWTRHLQGFEYYPTYTIGNYTGQAAHVGAGLQSFELGRAASQANVTIIAPGGSTVGAFGGFFQGGGHSAYTSFYGLGADQIIAINIVTADGRYITVDQNCNEDLYFAMRGGGPVTSVITKAHPLTPISTSSLAFSTSPLNYTGPFPAFTPTTNDPTFLNTSMPHSVFWAGIKAYFRFSLKIADAGGIGYNFIRHASLQLNGSTTDTLLFTTSLQMVNMSADQAFAFAAPLIAELNALGISIANPTPYTTSGRNLNPRPGDAVGGSRLATRLFPRKNFESEDLLEKTTGVIKRRIP</sequence>
<proteinExistence type="inferred from homology"/>
<dbReference type="SUPFAM" id="SSF56176">
    <property type="entry name" value="FAD-binding/transporter-associated domain-like"/>
    <property type="match status" value="1"/>
</dbReference>
<dbReference type="Gene3D" id="3.30.465.10">
    <property type="match status" value="1"/>
</dbReference>
<evidence type="ECO:0000256" key="3">
    <source>
        <dbReference type="ARBA" id="ARBA00022630"/>
    </source>
</evidence>
<dbReference type="Pfam" id="PF01565">
    <property type="entry name" value="FAD_binding_4"/>
    <property type="match status" value="1"/>
</dbReference>
<evidence type="ECO:0000256" key="4">
    <source>
        <dbReference type="ARBA" id="ARBA00022827"/>
    </source>
</evidence>
<dbReference type="GO" id="GO:0016491">
    <property type="term" value="F:oxidoreductase activity"/>
    <property type="evidence" value="ECO:0007669"/>
    <property type="project" value="UniProtKB-KW"/>
</dbReference>
<comment type="similarity">
    <text evidence="2">Belongs to the oxygen-dependent FAD-linked oxidoreductase family.</text>
</comment>
<accession>A0A8H4RCD9</accession>
<name>A0A8H4RCD9_9HELO</name>
<evidence type="ECO:0000256" key="1">
    <source>
        <dbReference type="ARBA" id="ARBA00001974"/>
    </source>
</evidence>
<evidence type="ECO:0000256" key="5">
    <source>
        <dbReference type="ARBA" id="ARBA00023002"/>
    </source>
</evidence>
<keyword evidence="5" id="KW-0560">Oxidoreductase</keyword>
<dbReference type="OrthoDB" id="9983560at2759"/>
<dbReference type="Proteomes" id="UP000566819">
    <property type="component" value="Unassembled WGS sequence"/>
</dbReference>
<dbReference type="InterPro" id="IPR006094">
    <property type="entry name" value="Oxid_FAD_bind_N"/>
</dbReference>
<evidence type="ECO:0000256" key="2">
    <source>
        <dbReference type="ARBA" id="ARBA00005466"/>
    </source>
</evidence>
<feature type="signal peptide" evidence="6">
    <location>
        <begin position="1"/>
        <end position="16"/>
    </location>
</feature>
<comment type="caution">
    <text evidence="8">The sequence shown here is derived from an EMBL/GenBank/DDBJ whole genome shotgun (WGS) entry which is preliminary data.</text>
</comment>
<dbReference type="PANTHER" id="PTHR42973:SF39">
    <property type="entry name" value="FAD-BINDING PCMH-TYPE DOMAIN-CONTAINING PROTEIN"/>
    <property type="match status" value="1"/>
</dbReference>
<keyword evidence="4" id="KW-0274">FAD</keyword>
<dbReference type="AlphaFoldDB" id="A0A8H4RCD9"/>
<dbReference type="PANTHER" id="PTHR42973">
    <property type="entry name" value="BINDING OXIDOREDUCTASE, PUTATIVE (AFU_ORTHOLOGUE AFUA_1G17690)-RELATED"/>
    <property type="match status" value="1"/>
</dbReference>
<gene>
    <name evidence="8" type="ORF">G7Y89_g12149</name>
</gene>
<dbReference type="EMBL" id="JAAMPI010001244">
    <property type="protein sequence ID" value="KAF4626016.1"/>
    <property type="molecule type" value="Genomic_DNA"/>
</dbReference>
<protein>
    <recommendedName>
        <fullName evidence="7">FAD linked oxidase N-terminal domain-containing protein</fullName>
    </recommendedName>
</protein>
<keyword evidence="3" id="KW-0285">Flavoprotein</keyword>
<evidence type="ECO:0000313" key="9">
    <source>
        <dbReference type="Proteomes" id="UP000566819"/>
    </source>
</evidence>
<evidence type="ECO:0000256" key="6">
    <source>
        <dbReference type="SAM" id="SignalP"/>
    </source>
</evidence>
<feature type="chain" id="PRO_5034881989" description="FAD linked oxidase N-terminal domain-containing protein" evidence="6">
    <location>
        <begin position="17"/>
        <end position="390"/>
    </location>
</feature>
<keyword evidence="9" id="KW-1185">Reference proteome</keyword>
<organism evidence="8 9">
    <name type="scientific">Cudoniella acicularis</name>
    <dbReference type="NCBI Taxonomy" id="354080"/>
    <lineage>
        <taxon>Eukaryota</taxon>
        <taxon>Fungi</taxon>
        <taxon>Dikarya</taxon>
        <taxon>Ascomycota</taxon>
        <taxon>Pezizomycotina</taxon>
        <taxon>Leotiomycetes</taxon>
        <taxon>Helotiales</taxon>
        <taxon>Tricladiaceae</taxon>
        <taxon>Cudoniella</taxon>
    </lineage>
</organism>
<feature type="domain" description="FAD linked oxidase N-terminal" evidence="7">
    <location>
        <begin position="91"/>
        <end position="191"/>
    </location>
</feature>